<name>A0A0D2PD48_HYPSF</name>
<evidence type="ECO:0000313" key="2">
    <source>
        <dbReference type="EMBL" id="KJA28744.1"/>
    </source>
</evidence>
<dbReference type="GO" id="GO:0016747">
    <property type="term" value="F:acyltransferase activity, transferring groups other than amino-acyl groups"/>
    <property type="evidence" value="ECO:0007669"/>
    <property type="project" value="InterPro"/>
</dbReference>
<protein>
    <recommendedName>
        <fullName evidence="1">N-acetyltransferase domain-containing protein</fullName>
    </recommendedName>
</protein>
<dbReference type="InterPro" id="IPR000182">
    <property type="entry name" value="GNAT_dom"/>
</dbReference>
<dbReference type="PROSITE" id="PS51186">
    <property type="entry name" value="GNAT"/>
    <property type="match status" value="1"/>
</dbReference>
<dbReference type="OrthoDB" id="5372118at2759"/>
<dbReference type="STRING" id="945553.A0A0D2PD48"/>
<dbReference type="AlphaFoldDB" id="A0A0D2PD48"/>
<organism evidence="2 3">
    <name type="scientific">Hypholoma sublateritium (strain FD-334 SS-4)</name>
    <dbReference type="NCBI Taxonomy" id="945553"/>
    <lineage>
        <taxon>Eukaryota</taxon>
        <taxon>Fungi</taxon>
        <taxon>Dikarya</taxon>
        <taxon>Basidiomycota</taxon>
        <taxon>Agaricomycotina</taxon>
        <taxon>Agaricomycetes</taxon>
        <taxon>Agaricomycetidae</taxon>
        <taxon>Agaricales</taxon>
        <taxon>Agaricineae</taxon>
        <taxon>Strophariaceae</taxon>
        <taxon>Hypholoma</taxon>
    </lineage>
</organism>
<sequence>MASSPFRVFVSSNSTEVLRRAGPTLEADSVKANVILPILQKWDRRSPGADINDHKWFIIYTESQGQKNILYIASCTNGSMGRYPLFICTTLPYSWLSNELYQGHIVSAMKLLVTTLLRHVAPSRVYSTFGQEIVIGIFSRLWTEETGIRALEEPYYHAKISHSTAATVHACDVQYLELPNEETEIRLARREDCPAIADLTYGFAGESAFEEAKILITNREVWVYNVWPRGRPDLTRTASIAAFSRNTDTMATITKVYTHPDFRGQRRAERLVRAVCKHLLLTKSYVALFVGINNKAANVYRRVGFVGLDNNSPREGAADRWIEIGFDPEYVQLGHW</sequence>
<evidence type="ECO:0000259" key="1">
    <source>
        <dbReference type="PROSITE" id="PS51186"/>
    </source>
</evidence>
<reference evidence="3" key="1">
    <citation type="submission" date="2014-04" db="EMBL/GenBank/DDBJ databases">
        <title>Evolutionary Origins and Diversification of the Mycorrhizal Mutualists.</title>
        <authorList>
            <consortium name="DOE Joint Genome Institute"/>
            <consortium name="Mycorrhizal Genomics Consortium"/>
            <person name="Kohler A."/>
            <person name="Kuo A."/>
            <person name="Nagy L.G."/>
            <person name="Floudas D."/>
            <person name="Copeland A."/>
            <person name="Barry K.W."/>
            <person name="Cichocki N."/>
            <person name="Veneault-Fourrey C."/>
            <person name="LaButti K."/>
            <person name="Lindquist E.A."/>
            <person name="Lipzen A."/>
            <person name="Lundell T."/>
            <person name="Morin E."/>
            <person name="Murat C."/>
            <person name="Riley R."/>
            <person name="Ohm R."/>
            <person name="Sun H."/>
            <person name="Tunlid A."/>
            <person name="Henrissat B."/>
            <person name="Grigoriev I.V."/>
            <person name="Hibbett D.S."/>
            <person name="Martin F."/>
        </authorList>
    </citation>
    <scope>NUCLEOTIDE SEQUENCE [LARGE SCALE GENOMIC DNA]</scope>
    <source>
        <strain evidence="3">FD-334 SS-4</strain>
    </source>
</reference>
<accession>A0A0D2PD48</accession>
<dbReference type="Gene3D" id="3.40.630.30">
    <property type="match status" value="1"/>
</dbReference>
<dbReference type="InterPro" id="IPR016181">
    <property type="entry name" value="Acyl_CoA_acyltransferase"/>
</dbReference>
<gene>
    <name evidence="2" type="ORF">HYPSUDRAFT_128581</name>
</gene>
<dbReference type="EMBL" id="KN817520">
    <property type="protein sequence ID" value="KJA28744.1"/>
    <property type="molecule type" value="Genomic_DNA"/>
</dbReference>
<evidence type="ECO:0000313" key="3">
    <source>
        <dbReference type="Proteomes" id="UP000054270"/>
    </source>
</evidence>
<feature type="domain" description="N-acetyltransferase" evidence="1">
    <location>
        <begin position="183"/>
        <end position="329"/>
    </location>
</feature>
<dbReference type="Proteomes" id="UP000054270">
    <property type="component" value="Unassembled WGS sequence"/>
</dbReference>
<keyword evidence="3" id="KW-1185">Reference proteome</keyword>
<dbReference type="SUPFAM" id="SSF55729">
    <property type="entry name" value="Acyl-CoA N-acyltransferases (Nat)"/>
    <property type="match status" value="1"/>
</dbReference>
<dbReference type="Pfam" id="PF13508">
    <property type="entry name" value="Acetyltransf_7"/>
    <property type="match status" value="1"/>
</dbReference>
<dbReference type="OMA" id="RMGCAER"/>
<proteinExistence type="predicted"/>